<feature type="region of interest" description="Disordered" evidence="1">
    <location>
        <begin position="209"/>
        <end position="231"/>
    </location>
</feature>
<sequence length="231" mass="24463">MLVDRLPTYRRMWTIGACSLAVLGAACALLFVRPTTAALVVVLSFTIATGAQLSIRLAHEDGPGVPAHEIISLSLGAAVAVLGVVGYAMTAGLSTIALLAVVAITSPWVLAYLTGTPVSLTGTPRSAPRSAEQTDEIPDATIRAKIFDPTPPDVGELSDEELCRAWRKSFTALGEAVSAPQREAVVNARLAYLDELERRNPESFARWIESGPRAAGDPGRFMLPHQQPPPG</sequence>
<keyword evidence="2" id="KW-1133">Transmembrane helix</keyword>
<keyword evidence="2" id="KW-0472">Membrane</keyword>
<keyword evidence="2" id="KW-0812">Transmembrane</keyword>
<name>A0A561BPS2_9ACTN</name>
<accession>A0A561BPS2</accession>
<evidence type="ECO:0000313" key="4">
    <source>
        <dbReference type="Proteomes" id="UP000318380"/>
    </source>
</evidence>
<feature type="transmembrane region" description="Helical" evidence="2">
    <location>
        <begin position="95"/>
        <end position="115"/>
    </location>
</feature>
<evidence type="ECO:0000256" key="1">
    <source>
        <dbReference type="SAM" id="MobiDB-lite"/>
    </source>
</evidence>
<feature type="transmembrane region" description="Helical" evidence="2">
    <location>
        <begin position="12"/>
        <end position="32"/>
    </location>
</feature>
<dbReference type="Proteomes" id="UP000318380">
    <property type="component" value="Unassembled WGS sequence"/>
</dbReference>
<evidence type="ECO:0000256" key="2">
    <source>
        <dbReference type="SAM" id="Phobius"/>
    </source>
</evidence>
<comment type="caution">
    <text evidence="3">The sequence shown here is derived from an EMBL/GenBank/DDBJ whole genome shotgun (WGS) entry which is preliminary data.</text>
</comment>
<dbReference type="AlphaFoldDB" id="A0A561BPS2"/>
<reference evidence="3 4" key="1">
    <citation type="submission" date="2019-06" db="EMBL/GenBank/DDBJ databases">
        <title>Sequencing the genomes of 1000 actinobacteria strains.</title>
        <authorList>
            <person name="Klenk H.-P."/>
        </authorList>
    </citation>
    <scope>NUCLEOTIDE SEQUENCE [LARGE SCALE GENOMIC DNA]</scope>
    <source>
        <strain evidence="3 4">DSM 24683</strain>
    </source>
</reference>
<dbReference type="EMBL" id="VIVK01000001">
    <property type="protein sequence ID" value="TWD80868.1"/>
    <property type="molecule type" value="Genomic_DNA"/>
</dbReference>
<gene>
    <name evidence="3" type="ORF">FB561_1965</name>
</gene>
<feature type="transmembrane region" description="Helical" evidence="2">
    <location>
        <begin position="38"/>
        <end position="58"/>
    </location>
</feature>
<feature type="transmembrane region" description="Helical" evidence="2">
    <location>
        <begin position="70"/>
        <end position="89"/>
    </location>
</feature>
<organism evidence="3 4">
    <name type="scientific">Kribbella amoyensis</name>
    <dbReference type="NCBI Taxonomy" id="996641"/>
    <lineage>
        <taxon>Bacteria</taxon>
        <taxon>Bacillati</taxon>
        <taxon>Actinomycetota</taxon>
        <taxon>Actinomycetes</taxon>
        <taxon>Propionibacteriales</taxon>
        <taxon>Kribbellaceae</taxon>
        <taxon>Kribbella</taxon>
    </lineage>
</organism>
<proteinExistence type="predicted"/>
<dbReference type="PROSITE" id="PS51257">
    <property type="entry name" value="PROKAR_LIPOPROTEIN"/>
    <property type="match status" value="1"/>
</dbReference>
<keyword evidence="4" id="KW-1185">Reference proteome</keyword>
<evidence type="ECO:0000313" key="3">
    <source>
        <dbReference type="EMBL" id="TWD80868.1"/>
    </source>
</evidence>
<protein>
    <submittedName>
        <fullName evidence="3">Uncharacterized protein</fullName>
    </submittedName>
</protein>